<protein>
    <recommendedName>
        <fullName evidence="1">DUF6894 domain-containing protein</fullName>
    </recommendedName>
</protein>
<dbReference type="OrthoDB" id="7951305at2"/>
<dbReference type="EMBL" id="LAJG01000035">
    <property type="protein sequence ID" value="KKB76920.1"/>
    <property type="molecule type" value="Genomic_DNA"/>
</dbReference>
<dbReference type="InterPro" id="IPR054189">
    <property type="entry name" value="DUF6894"/>
</dbReference>
<organism evidence="2 3">
    <name type="scientific">Devosia soli</name>
    <dbReference type="NCBI Taxonomy" id="361041"/>
    <lineage>
        <taxon>Bacteria</taxon>
        <taxon>Pseudomonadati</taxon>
        <taxon>Pseudomonadota</taxon>
        <taxon>Alphaproteobacteria</taxon>
        <taxon>Hyphomicrobiales</taxon>
        <taxon>Devosiaceae</taxon>
        <taxon>Devosia</taxon>
    </lineage>
</organism>
<dbReference type="Proteomes" id="UP000033514">
    <property type="component" value="Unassembled WGS sequence"/>
</dbReference>
<dbReference type="RefSeq" id="WP_046144132.1">
    <property type="nucleotide sequence ID" value="NZ_LAJG01000035.1"/>
</dbReference>
<keyword evidence="3" id="KW-1185">Reference proteome</keyword>
<sequence>MPLFYFDFTQNDVVNDDTTGQELADLATAKREAVKALAEIAAEEIPRDGKLFLSVTVCDHRRDICFTAKLTFEPS</sequence>
<dbReference type="AlphaFoldDB" id="A0A0F5L3W6"/>
<dbReference type="PATRIC" id="fig|361041.3.peg.2630"/>
<evidence type="ECO:0000313" key="3">
    <source>
        <dbReference type="Proteomes" id="UP000033514"/>
    </source>
</evidence>
<name>A0A0F5L3W6_9HYPH</name>
<reference evidence="2 3" key="1">
    <citation type="submission" date="2015-03" db="EMBL/GenBank/DDBJ databases">
        <authorList>
            <person name="Hassan Y.I."/>
            <person name="Lepp D."/>
            <person name="Zhou T."/>
        </authorList>
    </citation>
    <scope>NUCLEOTIDE SEQUENCE [LARGE SCALE GENOMIC DNA]</scope>
    <source>
        <strain evidence="2 3">GH2-10</strain>
    </source>
</reference>
<comment type="caution">
    <text evidence="2">The sequence shown here is derived from an EMBL/GenBank/DDBJ whole genome shotgun (WGS) entry which is preliminary data.</text>
</comment>
<proteinExistence type="predicted"/>
<evidence type="ECO:0000313" key="2">
    <source>
        <dbReference type="EMBL" id="KKB76920.1"/>
    </source>
</evidence>
<dbReference type="STRING" id="361041.VW35_16160"/>
<feature type="domain" description="DUF6894" evidence="1">
    <location>
        <begin position="3"/>
        <end position="71"/>
    </location>
</feature>
<evidence type="ECO:0000259" key="1">
    <source>
        <dbReference type="Pfam" id="PF21834"/>
    </source>
</evidence>
<gene>
    <name evidence="2" type="ORF">VW35_16160</name>
</gene>
<accession>A0A0F5L3W6</accession>
<dbReference type="Pfam" id="PF21834">
    <property type="entry name" value="DUF6894"/>
    <property type="match status" value="1"/>
</dbReference>